<name>A0A250DC67_9BURK</name>
<dbReference type="Proteomes" id="UP000217154">
    <property type="component" value="Chromosome"/>
</dbReference>
<evidence type="ECO:0000313" key="2">
    <source>
        <dbReference type="EMBL" id="ATA51844.1"/>
    </source>
</evidence>
<organism evidence="2 3">
    <name type="scientific">Variovorax boronicumulans</name>
    <dbReference type="NCBI Taxonomy" id="436515"/>
    <lineage>
        <taxon>Bacteria</taxon>
        <taxon>Pseudomonadati</taxon>
        <taxon>Pseudomonadota</taxon>
        <taxon>Betaproteobacteria</taxon>
        <taxon>Burkholderiales</taxon>
        <taxon>Comamonadaceae</taxon>
        <taxon>Variovorax</taxon>
    </lineage>
</organism>
<dbReference type="PROSITE" id="PS51819">
    <property type="entry name" value="VOC"/>
    <property type="match status" value="1"/>
</dbReference>
<dbReference type="RefSeq" id="WP_095743054.1">
    <property type="nucleotide sequence ID" value="NZ_CP023284.1"/>
</dbReference>
<dbReference type="KEGG" id="vbo:CKY39_00325"/>
<dbReference type="PANTHER" id="PTHR40265:SF1">
    <property type="entry name" value="GLYOXALASE-LIKE DOMAIN-CONTAINING PROTEIN"/>
    <property type="match status" value="1"/>
</dbReference>
<dbReference type="SUPFAM" id="SSF54593">
    <property type="entry name" value="Glyoxalase/Bleomycin resistance protein/Dihydroxybiphenyl dioxygenase"/>
    <property type="match status" value="1"/>
</dbReference>
<proteinExistence type="predicted"/>
<dbReference type="AlphaFoldDB" id="A0A250DC67"/>
<dbReference type="Gene3D" id="3.10.180.10">
    <property type="entry name" value="2,3-Dihydroxybiphenyl 1,2-Dioxygenase, domain 1"/>
    <property type="match status" value="2"/>
</dbReference>
<dbReference type="Pfam" id="PF13468">
    <property type="entry name" value="Glyoxalase_3"/>
    <property type="match status" value="1"/>
</dbReference>
<accession>A0A250DC67</accession>
<evidence type="ECO:0000259" key="1">
    <source>
        <dbReference type="PROSITE" id="PS51819"/>
    </source>
</evidence>
<dbReference type="InterPro" id="IPR037523">
    <property type="entry name" value="VOC_core"/>
</dbReference>
<dbReference type="PANTHER" id="PTHR40265">
    <property type="entry name" value="BLL2707 PROTEIN"/>
    <property type="match status" value="1"/>
</dbReference>
<dbReference type="EMBL" id="CP023284">
    <property type="protein sequence ID" value="ATA51844.1"/>
    <property type="molecule type" value="Genomic_DNA"/>
</dbReference>
<sequence>MPLTLDHVVIAVHDLERAIADYAALGFHVLRGGDHPGRSTHNALVVFNDGSYFELIAWREPAPAERWWQLLQRHGEGIVDFALLPRDTAVTVADAKARGLVLEGPLDGGRVRPDGEHLRWQTARAPSADLPFLCGDLTRRALRVPEGAARVHPNGVLGVASLAIAVRDLDATLARYRALLGTVSDDTSTHIGEPVAVPASQVRVAVIALGSSVLVLSSPRDRAPAAELGGDALAQRLAVRGEGPYALVLHTDRPQSTGTFDLARAHGAWIELDLPPVDALEAQGRVRADAANSTVGG</sequence>
<protein>
    <submittedName>
        <fullName evidence="2">Glyoxalase</fullName>
    </submittedName>
</protein>
<feature type="domain" description="VOC" evidence="1">
    <location>
        <begin position="4"/>
        <end position="136"/>
    </location>
</feature>
<evidence type="ECO:0000313" key="3">
    <source>
        <dbReference type="Proteomes" id="UP000217154"/>
    </source>
</evidence>
<dbReference type="InterPro" id="IPR025870">
    <property type="entry name" value="Glyoxalase-like_dom"/>
</dbReference>
<reference evidence="2 3" key="1">
    <citation type="submission" date="2017-09" db="EMBL/GenBank/DDBJ databases">
        <title>The diverse metabolic capabilities of V. boronicumulans make it an excellent choice for continued studies on novel biodegradation.</title>
        <authorList>
            <person name="Sun S."/>
        </authorList>
    </citation>
    <scope>NUCLEOTIDE SEQUENCE [LARGE SCALE GENOMIC DNA]</scope>
    <source>
        <strain evidence="2 3">J1</strain>
    </source>
</reference>
<dbReference type="InterPro" id="IPR029068">
    <property type="entry name" value="Glyas_Bleomycin-R_OHBP_Dase"/>
</dbReference>
<gene>
    <name evidence="2" type="ORF">CKY39_00325</name>
</gene>